<dbReference type="EMBL" id="GBRH01243464">
    <property type="protein sequence ID" value="JAD54431.1"/>
    <property type="molecule type" value="Transcribed_RNA"/>
</dbReference>
<reference evidence="1" key="2">
    <citation type="journal article" date="2015" name="Data Brief">
        <title>Shoot transcriptome of the giant reed, Arundo donax.</title>
        <authorList>
            <person name="Barrero R.A."/>
            <person name="Guerrero F.D."/>
            <person name="Moolhuijzen P."/>
            <person name="Goolsby J.A."/>
            <person name="Tidwell J."/>
            <person name="Bellgard S.E."/>
            <person name="Bellgard M.I."/>
        </authorList>
    </citation>
    <scope>NUCLEOTIDE SEQUENCE</scope>
    <source>
        <tissue evidence="1">Shoot tissue taken approximately 20 cm above the soil surface</tissue>
    </source>
</reference>
<reference evidence="1" key="1">
    <citation type="submission" date="2014-09" db="EMBL/GenBank/DDBJ databases">
        <authorList>
            <person name="Magalhaes I.L.F."/>
            <person name="Oliveira U."/>
            <person name="Santos F.R."/>
            <person name="Vidigal T.H.D.A."/>
            <person name="Brescovit A.D."/>
            <person name="Santos A.J."/>
        </authorList>
    </citation>
    <scope>NUCLEOTIDE SEQUENCE</scope>
    <source>
        <tissue evidence="1">Shoot tissue taken approximately 20 cm above the soil surface</tissue>
    </source>
</reference>
<evidence type="ECO:0000313" key="1">
    <source>
        <dbReference type="EMBL" id="JAD54431.1"/>
    </source>
</evidence>
<dbReference type="AlphaFoldDB" id="A0A0A9ATG5"/>
<proteinExistence type="predicted"/>
<sequence>MLVCASSVLGAECSYSMFSYCFVNFSGRIVVWNR</sequence>
<organism evidence="1">
    <name type="scientific">Arundo donax</name>
    <name type="common">Giant reed</name>
    <name type="synonym">Donax arundinaceus</name>
    <dbReference type="NCBI Taxonomy" id="35708"/>
    <lineage>
        <taxon>Eukaryota</taxon>
        <taxon>Viridiplantae</taxon>
        <taxon>Streptophyta</taxon>
        <taxon>Embryophyta</taxon>
        <taxon>Tracheophyta</taxon>
        <taxon>Spermatophyta</taxon>
        <taxon>Magnoliopsida</taxon>
        <taxon>Liliopsida</taxon>
        <taxon>Poales</taxon>
        <taxon>Poaceae</taxon>
        <taxon>PACMAD clade</taxon>
        <taxon>Arundinoideae</taxon>
        <taxon>Arundineae</taxon>
        <taxon>Arundo</taxon>
    </lineage>
</organism>
<name>A0A0A9ATG5_ARUDO</name>
<protein>
    <submittedName>
        <fullName evidence="1">Uncharacterized protein</fullName>
    </submittedName>
</protein>
<accession>A0A0A9ATG5</accession>